<protein>
    <recommendedName>
        <fullName evidence="7">NF-X1-type domain-containing protein</fullName>
    </recommendedName>
</protein>
<keyword evidence="3" id="KW-0677">Repeat</keyword>
<proteinExistence type="inferred from homology"/>
<dbReference type="PANTHER" id="PTHR12360">
    <property type="entry name" value="NUCLEAR TRANSCRIPTION FACTOR, X-BOX BINDING 1 NFX1"/>
    <property type="match status" value="1"/>
</dbReference>
<keyword evidence="6" id="KW-0812">Transmembrane</keyword>
<evidence type="ECO:0000259" key="7">
    <source>
        <dbReference type="SMART" id="SM00438"/>
    </source>
</evidence>
<comment type="caution">
    <text evidence="8">The sequence shown here is derived from an EMBL/GenBank/DDBJ whole genome shotgun (WGS) entry which is preliminary data.</text>
</comment>
<dbReference type="SMART" id="SM00438">
    <property type="entry name" value="ZnF_NFX"/>
    <property type="match status" value="4"/>
</dbReference>
<dbReference type="InterPro" id="IPR000967">
    <property type="entry name" value="Znf_NFX1"/>
</dbReference>
<evidence type="ECO:0000313" key="9">
    <source>
        <dbReference type="Proteomes" id="UP001476798"/>
    </source>
</evidence>
<evidence type="ECO:0000256" key="5">
    <source>
        <dbReference type="ARBA" id="ARBA00022833"/>
    </source>
</evidence>
<evidence type="ECO:0000256" key="1">
    <source>
        <dbReference type="ARBA" id="ARBA00007269"/>
    </source>
</evidence>
<dbReference type="CDD" id="cd06008">
    <property type="entry name" value="NF-X1-zinc-finger"/>
    <property type="match status" value="1"/>
</dbReference>
<feature type="domain" description="NF-X1-type" evidence="7">
    <location>
        <begin position="136"/>
        <end position="155"/>
    </location>
</feature>
<feature type="transmembrane region" description="Helical" evidence="6">
    <location>
        <begin position="455"/>
        <end position="476"/>
    </location>
</feature>
<dbReference type="PANTHER" id="PTHR12360:SF1">
    <property type="entry name" value="NF-X1-TYPE ZINC FINGER PROTEIN NFXL1"/>
    <property type="match status" value="1"/>
</dbReference>
<feature type="transmembrane region" description="Helical" evidence="6">
    <location>
        <begin position="292"/>
        <end position="315"/>
    </location>
</feature>
<keyword evidence="4" id="KW-0863">Zinc-finger</keyword>
<feature type="domain" description="NF-X1-type" evidence="7">
    <location>
        <begin position="216"/>
        <end position="234"/>
    </location>
</feature>
<keyword evidence="5" id="KW-0862">Zinc</keyword>
<dbReference type="EMBL" id="JAHRIO010010671">
    <property type="protein sequence ID" value="MEQ2161607.1"/>
    <property type="molecule type" value="Genomic_DNA"/>
</dbReference>
<accession>A0ABV0MU67</accession>
<evidence type="ECO:0000256" key="6">
    <source>
        <dbReference type="SAM" id="Phobius"/>
    </source>
</evidence>
<feature type="domain" description="NF-X1-type" evidence="7">
    <location>
        <begin position="34"/>
        <end position="79"/>
    </location>
</feature>
<dbReference type="InterPro" id="IPR034078">
    <property type="entry name" value="NFX1_fam"/>
</dbReference>
<reference evidence="8 9" key="1">
    <citation type="submission" date="2021-06" db="EMBL/GenBank/DDBJ databases">
        <authorList>
            <person name="Palmer J.M."/>
        </authorList>
    </citation>
    <scope>NUCLEOTIDE SEQUENCE [LARGE SCALE GENOMIC DNA]</scope>
    <source>
        <strain evidence="8 9">GA_2019</strain>
        <tissue evidence="8">Muscle</tissue>
    </source>
</reference>
<name>A0ABV0MU67_9TELE</name>
<evidence type="ECO:0000256" key="2">
    <source>
        <dbReference type="ARBA" id="ARBA00022723"/>
    </source>
</evidence>
<evidence type="ECO:0000256" key="3">
    <source>
        <dbReference type="ARBA" id="ARBA00022737"/>
    </source>
</evidence>
<gene>
    <name evidence="8" type="ORF">GOODEAATRI_011138</name>
</gene>
<feature type="non-terminal residue" evidence="8">
    <location>
        <position position="1"/>
    </location>
</feature>
<sequence>TPSSCHHPIREPHRCHPGPCPPCRQLCFLPLPGCEHTCPQPCHDLVLVRSQQVQLAGPWEQPSEPAFVKKALPCPPCQVPIATSCFGEHEVRTRTSPVVSLQQSSGESDSVLVSPVPCHRQGRFSCKRACGRPLACGNHSCSRECHLVTNGNKNLMNPAEQFWIIKQLHVTQLSITGMSDPGLQTKPTPSLADEVFVCLQCEVCEDGCRKPRPPGCPHQCPRPCHPGDCPPCSQMIRQRCHCRISTLYVECRRWRVPCQLRLDLSVTTSAETSRGRSASELVRVGRPGLATFMYKAILGPLLANIWLIICCFSMASMGQKALLPLLPSDFVTEDLETEFISLSAFGPKPCFNCATMMEVYWLYWLLLLGQDFPDRSSRYINKVHMNLFCNQQLSSDLQHLRDHSLEVQSLANLLSVCPQEELEAFEKRQQRGGPEARMDKEACPKKLGSTNHLRLLLYILIATVSLLGALLLGLAFTGKKNHLPAYDPVQFTMKMSELTVLRHPSGC</sequence>
<keyword evidence="6" id="KW-1133">Transmembrane helix</keyword>
<comment type="similarity">
    <text evidence="1">Belongs to the NFX1 family.</text>
</comment>
<dbReference type="Proteomes" id="UP001476798">
    <property type="component" value="Unassembled WGS sequence"/>
</dbReference>
<organism evidence="8 9">
    <name type="scientific">Goodea atripinnis</name>
    <dbReference type="NCBI Taxonomy" id="208336"/>
    <lineage>
        <taxon>Eukaryota</taxon>
        <taxon>Metazoa</taxon>
        <taxon>Chordata</taxon>
        <taxon>Craniata</taxon>
        <taxon>Vertebrata</taxon>
        <taxon>Euteleostomi</taxon>
        <taxon>Actinopterygii</taxon>
        <taxon>Neopterygii</taxon>
        <taxon>Teleostei</taxon>
        <taxon>Neoteleostei</taxon>
        <taxon>Acanthomorphata</taxon>
        <taxon>Ovalentaria</taxon>
        <taxon>Atherinomorphae</taxon>
        <taxon>Cyprinodontiformes</taxon>
        <taxon>Goodeidae</taxon>
        <taxon>Goodea</taxon>
    </lineage>
</organism>
<keyword evidence="9" id="KW-1185">Reference proteome</keyword>
<feature type="domain" description="NF-X1-type" evidence="7">
    <location>
        <begin position="5"/>
        <end position="25"/>
    </location>
</feature>
<keyword evidence="2" id="KW-0479">Metal-binding</keyword>
<evidence type="ECO:0000313" key="8">
    <source>
        <dbReference type="EMBL" id="MEQ2161607.1"/>
    </source>
</evidence>
<evidence type="ECO:0000256" key="4">
    <source>
        <dbReference type="ARBA" id="ARBA00022771"/>
    </source>
</evidence>
<keyword evidence="6" id="KW-0472">Membrane</keyword>